<dbReference type="RefSeq" id="WP_146683733.1">
    <property type="nucleotide sequence ID" value="NZ_CP019646.1"/>
</dbReference>
<protein>
    <recommendedName>
        <fullName evidence="1">Ice-binding protein C-terminal domain-containing protein</fullName>
    </recommendedName>
</protein>
<feature type="domain" description="Ice-binding protein C-terminal" evidence="1">
    <location>
        <begin position="202"/>
        <end position="222"/>
    </location>
</feature>
<dbReference type="Gene3D" id="2.60.120.430">
    <property type="entry name" value="Galactose-binding lectin"/>
    <property type="match status" value="1"/>
</dbReference>
<accession>A0A1Q2MG86</accession>
<reference evidence="3" key="1">
    <citation type="submission" date="2017-02" db="EMBL/GenBank/DDBJ databases">
        <title>Comparative genomics and description of representatives of a novel lineage of planctomycetes thriving in anoxic sediments.</title>
        <authorList>
            <person name="Spring S."/>
            <person name="Bunk B."/>
            <person name="Sproer C."/>
        </authorList>
    </citation>
    <scope>NUCLEOTIDE SEQUENCE [LARGE SCALE GENOMIC DNA]</scope>
    <source>
        <strain evidence="3">SM-Chi-D1</strain>
    </source>
</reference>
<dbReference type="EMBL" id="CP019646">
    <property type="protein sequence ID" value="AQQ71568.1"/>
    <property type="molecule type" value="Genomic_DNA"/>
</dbReference>
<dbReference type="OrthoDB" id="303890at2"/>
<dbReference type="Pfam" id="PF07589">
    <property type="entry name" value="PEP-CTERM"/>
    <property type="match status" value="1"/>
</dbReference>
<organism evidence="2 3">
    <name type="scientific">Limihaloglobus sulfuriphilus</name>
    <dbReference type="NCBI Taxonomy" id="1851148"/>
    <lineage>
        <taxon>Bacteria</taxon>
        <taxon>Pseudomonadati</taxon>
        <taxon>Planctomycetota</taxon>
        <taxon>Phycisphaerae</taxon>
        <taxon>Sedimentisphaerales</taxon>
        <taxon>Sedimentisphaeraceae</taxon>
        <taxon>Limihaloglobus</taxon>
    </lineage>
</organism>
<keyword evidence="3" id="KW-1185">Reference proteome</keyword>
<proteinExistence type="predicted"/>
<dbReference type="InterPro" id="IPR013424">
    <property type="entry name" value="Ice-binding_C"/>
</dbReference>
<dbReference type="Proteomes" id="UP000188181">
    <property type="component" value="Chromosome"/>
</dbReference>
<evidence type="ECO:0000313" key="2">
    <source>
        <dbReference type="EMBL" id="AQQ71568.1"/>
    </source>
</evidence>
<dbReference type="AlphaFoldDB" id="A0A1Q2MG86"/>
<evidence type="ECO:0000259" key="1">
    <source>
        <dbReference type="Pfam" id="PF07589"/>
    </source>
</evidence>
<gene>
    <name evidence="2" type="ORF">SMSP2_01944</name>
</gene>
<evidence type="ECO:0000313" key="3">
    <source>
        <dbReference type="Proteomes" id="UP000188181"/>
    </source>
</evidence>
<dbReference type="KEGG" id="pbas:SMSP2_01944"/>
<sequence length="224" mass="24196" precursor="true">MKMMFELMVVVLILSTGLVSGEYFNIDFGNTGWNQAPGIDWIPSNTFGAAANQPGEWYCITGPSGSSSMTDITGNNVPVGYSLNVYNQYTGTNYSDSDMGHLFKDYVSTLSNYPWDFTVRNLQNGTYNIYLYAPERVGISTGDLDVNGVMVSDFAGDNSSSLIESVNWKLATVEVTDGNLSVVRTKSYAVGGSGLSGLQIAPVPEPGTMILFAGCGLLLRRKIK</sequence>
<name>A0A1Q2MG86_9BACT</name>